<feature type="domain" description="SH3b" evidence="2">
    <location>
        <begin position="1000"/>
        <end position="1082"/>
    </location>
</feature>
<dbReference type="RefSeq" id="WP_198304036.1">
    <property type="nucleotide sequence ID" value="NZ_JBHTCT010000005.1"/>
</dbReference>
<protein>
    <submittedName>
        <fullName evidence="4">PA14 domain-containing protein</fullName>
    </submittedName>
</protein>
<dbReference type="InterPro" id="IPR037524">
    <property type="entry name" value="PA14/GLEYA"/>
</dbReference>
<feature type="domain" description="PA14" evidence="3">
    <location>
        <begin position="757"/>
        <end position="895"/>
    </location>
</feature>
<evidence type="ECO:0000256" key="1">
    <source>
        <dbReference type="SAM" id="SignalP"/>
    </source>
</evidence>
<dbReference type="InterPro" id="IPR003646">
    <property type="entry name" value="SH3-like_bac-type"/>
</dbReference>
<dbReference type="Pfam" id="PF07691">
    <property type="entry name" value="PA14"/>
    <property type="match status" value="2"/>
</dbReference>
<evidence type="ECO:0000259" key="2">
    <source>
        <dbReference type="PROSITE" id="PS51781"/>
    </source>
</evidence>
<keyword evidence="5" id="KW-1185">Reference proteome</keyword>
<dbReference type="Gene3D" id="2.30.30.40">
    <property type="entry name" value="SH3 Domains"/>
    <property type="match status" value="2"/>
</dbReference>
<keyword evidence="1" id="KW-0732">Signal</keyword>
<evidence type="ECO:0000313" key="4">
    <source>
        <dbReference type="EMBL" id="MFC7363953.1"/>
    </source>
</evidence>
<dbReference type="InterPro" id="IPR002901">
    <property type="entry name" value="MGlyc_endo_b_GlcNAc-like_dom"/>
</dbReference>
<dbReference type="EMBL" id="JBHTCT010000005">
    <property type="protein sequence ID" value="MFC7363953.1"/>
    <property type="molecule type" value="Genomic_DNA"/>
</dbReference>
<dbReference type="SMART" id="SM00047">
    <property type="entry name" value="LYZ2"/>
    <property type="match status" value="1"/>
</dbReference>
<dbReference type="Proteomes" id="UP001596483">
    <property type="component" value="Unassembled WGS sequence"/>
</dbReference>
<dbReference type="Gene3D" id="1.10.530.10">
    <property type="match status" value="1"/>
</dbReference>
<comment type="caution">
    <text evidence="4">The sequence shown here is derived from an EMBL/GenBank/DDBJ whole genome shotgun (WGS) entry which is preliminary data.</text>
</comment>
<dbReference type="PROSITE" id="PS51781">
    <property type="entry name" value="SH3B"/>
    <property type="match status" value="1"/>
</dbReference>
<accession>A0ABW2NC82</accession>
<dbReference type="SMART" id="SM00287">
    <property type="entry name" value="SH3b"/>
    <property type="match status" value="2"/>
</dbReference>
<evidence type="ECO:0000313" key="5">
    <source>
        <dbReference type="Proteomes" id="UP001596483"/>
    </source>
</evidence>
<feature type="signal peptide" evidence="1">
    <location>
        <begin position="1"/>
        <end position="24"/>
    </location>
</feature>
<dbReference type="Gene3D" id="3.90.182.10">
    <property type="entry name" value="Toxin - Anthrax Protective Antigen,domain 1"/>
    <property type="match status" value="4"/>
</dbReference>
<name>A0ABW2NC82_9BACL</name>
<dbReference type="SUPFAM" id="SSF56988">
    <property type="entry name" value="Anthrax protective antigen"/>
    <property type="match status" value="4"/>
</dbReference>
<reference evidence="5" key="1">
    <citation type="journal article" date="2019" name="Int. J. Syst. Evol. Microbiol.">
        <title>The Global Catalogue of Microorganisms (GCM) 10K type strain sequencing project: providing services to taxonomists for standard genome sequencing and annotation.</title>
        <authorList>
            <consortium name="The Broad Institute Genomics Platform"/>
            <consortium name="The Broad Institute Genome Sequencing Center for Infectious Disease"/>
            <person name="Wu L."/>
            <person name="Ma J."/>
        </authorList>
    </citation>
    <scope>NUCLEOTIDE SEQUENCE [LARGE SCALE GENOMIC DNA]</scope>
    <source>
        <strain evidence="5">JCM 4738</strain>
    </source>
</reference>
<proteinExistence type="predicted"/>
<dbReference type="InterPro" id="IPR011658">
    <property type="entry name" value="PA14_dom"/>
</dbReference>
<dbReference type="PROSITE" id="PS51820">
    <property type="entry name" value="PA14"/>
    <property type="match status" value="2"/>
</dbReference>
<feature type="domain" description="PA14" evidence="3">
    <location>
        <begin position="388"/>
        <end position="524"/>
    </location>
</feature>
<feature type="chain" id="PRO_5046636035" evidence="1">
    <location>
        <begin position="25"/>
        <end position="1333"/>
    </location>
</feature>
<dbReference type="Pfam" id="PF01832">
    <property type="entry name" value="Glucosaminidase"/>
    <property type="match status" value="1"/>
</dbReference>
<gene>
    <name evidence="4" type="ORF">ACFQQH_02100</name>
</gene>
<evidence type="ECO:0000259" key="3">
    <source>
        <dbReference type="PROSITE" id="PS51820"/>
    </source>
</evidence>
<sequence length="1333" mass="150917">MKNVILFSLVCLGVWLTSSLSVNAAEQITWQAKYFNNTSFQGVPSKHEIEKINFDWGGGSPNSEINTNNFSAEFSSTIKSNGGVYKFEGEVDDAIDILVNGESIFKKTGAGSRKFTAYTDFKNGDNFIEVRYVEYTGSAKIKVSIEKVKGWSIKYYNNLEQIGTPIYDENHRIKYNWKSGSPIKGINANNFSAVFEKEMDFSESTYRLAGQFDDAITVYIDGKKIYDFQKGGRDYVNKTFEVKPGKRKVKVIYKEYTGAASLYIHFIPASKWGFEFYNNLNRSGFPALSTSEKLDFNWGSGSPGTAVVNNNFTAKIYKTFDSKGGFYKIHGNVDDLIEVKINGKTAISINKAGNHSFEKILQLPKGDIEVELAYTEYTGGAKLVFDLLPVDEWLGAYYSNTSFKGLPKYLTHTDLNQNFGKGGPKISGFPNDNFSAEYTKNINFKEAGFYEFYGESDDMLEINVGSQKIVDINDRGHHNYSEIVYIPAGNHKVTIRFVEYSGNALLSFNQREIDTSRKWIGEYYPNNDFKGPSIKKAYDNLNLNFGYGSPAPNIPVNNFSAIYKKNISIKKDGYYVLSGSSDDTVEISVSDKNLININKPGSHVFNEIVRLKEGIWPAEVVFEEYTGASKINLDIKPYGYSDKWVVEYYDDTNFSQSGRIYEVDNLSSAFIDKDFFNTNRSILISKEIEVKSGIYQFDGKSIGELELYINGERIDYAKQGESLSTSVYLNKGKHKIELKYKTYNENPNINFTYTPKEAGEGWTSYFYNNNKFNGIPIVENTEAVEFDWGSGSPHKTIPNNYFSGIFERTFQTDEAVYHLTGLVDDKIRVLVNNVEVYKIDSPGSHRIDTYISLPKGLNVIKIYYEEITGAAKINIKWSQQNKEHYSHYNITINEMLESQLKLSPPPQTDKYRNLAPWVHHEQLTVNKDTLINSNGVALRTDPNNTSDSAIKAKVNQGTIIDVLEKGITGFTYKGSTEWYRIKYNNMSNLYVHSSLVEENAKTAKINVEVLSNSTNLRSKPFVESNNVITSLSKGNQLEYSEIVSGQSVSNSTKWYKVKYNGADAYLHTSVANVNAQYFQNGSFDSHLFGNLTTTDPLKIITEKNGWYQLAVYPVWRNAPKMDVEMAINPSNANNFEFVKLSRSLGVSGKELNQFLESKGTLTNQGDAFAEAGKKYSVNEIYLLSHSLLETNHGRSDLAQGVEVGIDTKSEAQLVTDSNRSKLKDIKVVYNMYGIEAYDKSPLESGAKKAYREGWTTPSIAIREGAKWIADRYIHHPTYKQDTLYKMRWNPENPGLHQYATDIGWAAKQIRSYQGYYDKLDKPDFVYDIPVYKK</sequence>
<organism evidence="4 5">
    <name type="scientific">Bhargavaea changchunensis</name>
    <dbReference type="NCBI Taxonomy" id="2134037"/>
    <lineage>
        <taxon>Bacteria</taxon>
        <taxon>Bacillati</taxon>
        <taxon>Bacillota</taxon>
        <taxon>Bacilli</taxon>
        <taxon>Bacillales</taxon>
        <taxon>Caryophanaceae</taxon>
        <taxon>Bhargavaea</taxon>
    </lineage>
</organism>